<dbReference type="PROSITE" id="PS51203">
    <property type="entry name" value="CS"/>
    <property type="match status" value="1"/>
</dbReference>
<dbReference type="InterPro" id="IPR008978">
    <property type="entry name" value="HSP20-like_chaperone"/>
</dbReference>
<comment type="catalytic activity">
    <reaction evidence="1">
        <text>[protein]-peptidylproline (omega=180) = [protein]-peptidylproline (omega=0)</text>
        <dbReference type="Rhea" id="RHEA:16237"/>
        <dbReference type="Rhea" id="RHEA-COMP:10747"/>
        <dbReference type="Rhea" id="RHEA-COMP:10748"/>
        <dbReference type="ChEBI" id="CHEBI:83833"/>
        <dbReference type="ChEBI" id="CHEBI:83834"/>
        <dbReference type="EC" id="5.2.1.8"/>
    </reaction>
</comment>
<dbReference type="CDD" id="cd01926">
    <property type="entry name" value="cyclophilin_ABH_like"/>
    <property type="match status" value="1"/>
</dbReference>
<evidence type="ECO:0000256" key="5">
    <source>
        <dbReference type="SAM" id="SignalP"/>
    </source>
</evidence>
<evidence type="ECO:0000259" key="6">
    <source>
        <dbReference type="PROSITE" id="PS50072"/>
    </source>
</evidence>
<evidence type="ECO:0000256" key="4">
    <source>
        <dbReference type="ARBA" id="ARBA00023235"/>
    </source>
</evidence>
<sequence>MMTSSLVGLLLLQSVSAALLTHRSLSATRLSAVSTRHRAAVLALSGGAAAAPPSFSYDDKDDKCIVTMPIASDVDSKDVVFSLARGVLTLGVKGAALPIDGEALWGRVLSEEAFWEIDNVEEKGRCVVLELVKKDFGRWEYLLRSQYTPPDTTVTVRTYLDLAIDGEAAGRVELGLYGNQLGLHGNQVPRTADNFRALCTGEKGVGKAGKPLKLAGSTFHRIIPGFMLQGGDFTNADGTGGESIYGRTFADENFGIKHEKAGLLSMANSGPDTNGSQFFITVAETPWLDGKHVVFGEVTSGMEIVKRIEALGDSAGKPSKPVTITACGVLDK</sequence>
<keyword evidence="3" id="KW-0697">Rotamase</keyword>
<dbReference type="Gene3D" id="2.40.100.10">
    <property type="entry name" value="Cyclophilin-like"/>
    <property type="match status" value="1"/>
</dbReference>
<dbReference type="OrthoDB" id="193499at2759"/>
<evidence type="ECO:0000256" key="2">
    <source>
        <dbReference type="ARBA" id="ARBA00013194"/>
    </source>
</evidence>
<organism evidence="8 9">
    <name type="scientific">Chrysochromulina tobinii</name>
    <dbReference type="NCBI Taxonomy" id="1460289"/>
    <lineage>
        <taxon>Eukaryota</taxon>
        <taxon>Haptista</taxon>
        <taxon>Haptophyta</taxon>
        <taxon>Prymnesiophyceae</taxon>
        <taxon>Prymnesiales</taxon>
        <taxon>Chrysochromulinaceae</taxon>
        <taxon>Chrysochromulina</taxon>
    </lineage>
</organism>
<gene>
    <name evidence="8" type="ORF">Ctob_005154</name>
</gene>
<name>A0A0M0JA38_9EUKA</name>
<dbReference type="SUPFAM" id="SSF50891">
    <property type="entry name" value="Cyclophilin-like"/>
    <property type="match status" value="1"/>
</dbReference>
<reference evidence="9" key="1">
    <citation type="journal article" date="2015" name="PLoS Genet.">
        <title>Genome Sequence and Transcriptome Analyses of Chrysochromulina tobin: Metabolic Tools for Enhanced Algal Fitness in the Prominent Order Prymnesiales (Haptophyceae).</title>
        <authorList>
            <person name="Hovde B.T."/>
            <person name="Deodato C.R."/>
            <person name="Hunsperger H.M."/>
            <person name="Ryken S.A."/>
            <person name="Yost W."/>
            <person name="Jha R.K."/>
            <person name="Patterson J."/>
            <person name="Monnat R.J. Jr."/>
            <person name="Barlow S.B."/>
            <person name="Starkenburg S.R."/>
            <person name="Cattolico R.A."/>
        </authorList>
    </citation>
    <scope>NUCLEOTIDE SEQUENCE</scope>
    <source>
        <strain evidence="9">CCMP291</strain>
    </source>
</reference>
<dbReference type="PANTHER" id="PTHR11071">
    <property type="entry name" value="PEPTIDYL-PROLYL CIS-TRANS ISOMERASE"/>
    <property type="match status" value="1"/>
</dbReference>
<evidence type="ECO:0000313" key="8">
    <source>
        <dbReference type="EMBL" id="KOO23360.1"/>
    </source>
</evidence>
<dbReference type="SUPFAM" id="SSF49764">
    <property type="entry name" value="HSP20-like chaperones"/>
    <property type="match status" value="1"/>
</dbReference>
<accession>A0A0M0JA38</accession>
<dbReference type="PRINTS" id="PR00153">
    <property type="entry name" value="CSAPPISMRASE"/>
</dbReference>
<dbReference type="Gene3D" id="2.60.40.790">
    <property type="match status" value="1"/>
</dbReference>
<keyword evidence="9" id="KW-1185">Reference proteome</keyword>
<comment type="caution">
    <text evidence="8">The sequence shown here is derived from an EMBL/GenBank/DDBJ whole genome shotgun (WGS) entry which is preliminary data.</text>
</comment>
<dbReference type="Pfam" id="PF00160">
    <property type="entry name" value="Pro_isomerase"/>
    <property type="match status" value="1"/>
</dbReference>
<dbReference type="GO" id="GO:0003755">
    <property type="term" value="F:peptidyl-prolyl cis-trans isomerase activity"/>
    <property type="evidence" value="ECO:0007669"/>
    <property type="project" value="UniProtKB-KW"/>
</dbReference>
<dbReference type="EMBL" id="JWZX01003200">
    <property type="protein sequence ID" value="KOO23360.1"/>
    <property type="molecule type" value="Genomic_DNA"/>
</dbReference>
<dbReference type="Proteomes" id="UP000037460">
    <property type="component" value="Unassembled WGS sequence"/>
</dbReference>
<dbReference type="GO" id="GO:0005737">
    <property type="term" value="C:cytoplasm"/>
    <property type="evidence" value="ECO:0007669"/>
    <property type="project" value="TreeGrafter"/>
</dbReference>
<feature type="chain" id="PRO_5005601550" description="peptidylprolyl isomerase" evidence="5">
    <location>
        <begin position="18"/>
        <end position="332"/>
    </location>
</feature>
<dbReference type="InterPro" id="IPR029000">
    <property type="entry name" value="Cyclophilin-like_dom_sf"/>
</dbReference>
<dbReference type="GO" id="GO:0016018">
    <property type="term" value="F:cyclosporin A binding"/>
    <property type="evidence" value="ECO:0007669"/>
    <property type="project" value="TreeGrafter"/>
</dbReference>
<feature type="domain" description="CS" evidence="7">
    <location>
        <begin position="50"/>
        <end position="143"/>
    </location>
</feature>
<dbReference type="GO" id="GO:0006457">
    <property type="term" value="P:protein folding"/>
    <property type="evidence" value="ECO:0007669"/>
    <property type="project" value="TreeGrafter"/>
</dbReference>
<dbReference type="InterPro" id="IPR007052">
    <property type="entry name" value="CS_dom"/>
</dbReference>
<keyword evidence="5" id="KW-0732">Signal</keyword>
<dbReference type="PANTHER" id="PTHR11071:SF561">
    <property type="entry name" value="PEPTIDYL-PROLYL CIS-TRANS ISOMERASE D-RELATED"/>
    <property type="match status" value="1"/>
</dbReference>
<evidence type="ECO:0000256" key="1">
    <source>
        <dbReference type="ARBA" id="ARBA00000971"/>
    </source>
</evidence>
<feature type="domain" description="PPIase cyclophilin-type" evidence="6">
    <location>
        <begin position="159"/>
        <end position="329"/>
    </location>
</feature>
<evidence type="ECO:0000259" key="7">
    <source>
        <dbReference type="PROSITE" id="PS51203"/>
    </source>
</evidence>
<dbReference type="InterPro" id="IPR002130">
    <property type="entry name" value="Cyclophilin-type_PPIase_dom"/>
</dbReference>
<evidence type="ECO:0000256" key="3">
    <source>
        <dbReference type="ARBA" id="ARBA00023110"/>
    </source>
</evidence>
<protein>
    <recommendedName>
        <fullName evidence="2">peptidylprolyl isomerase</fullName>
        <ecNumber evidence="2">5.2.1.8</ecNumber>
    </recommendedName>
</protein>
<dbReference type="AlphaFoldDB" id="A0A0M0JA38"/>
<proteinExistence type="predicted"/>
<evidence type="ECO:0000313" key="9">
    <source>
        <dbReference type="Proteomes" id="UP000037460"/>
    </source>
</evidence>
<dbReference type="FunFam" id="2.40.100.10:FF:000013">
    <property type="entry name" value="Peptidyl-prolyl cis-trans isomerase"/>
    <property type="match status" value="1"/>
</dbReference>
<keyword evidence="4 8" id="KW-0413">Isomerase</keyword>
<dbReference type="PROSITE" id="PS50072">
    <property type="entry name" value="CSA_PPIASE_2"/>
    <property type="match status" value="1"/>
</dbReference>
<dbReference type="EC" id="5.2.1.8" evidence="2"/>
<feature type="signal peptide" evidence="5">
    <location>
        <begin position="1"/>
        <end position="17"/>
    </location>
</feature>